<keyword evidence="1" id="KW-0175">Coiled coil</keyword>
<organism evidence="4 5">
    <name type="scientific">Sphingobium scionense</name>
    <dbReference type="NCBI Taxonomy" id="1404341"/>
    <lineage>
        <taxon>Bacteria</taxon>
        <taxon>Pseudomonadati</taxon>
        <taxon>Pseudomonadota</taxon>
        <taxon>Alphaproteobacteria</taxon>
        <taxon>Sphingomonadales</taxon>
        <taxon>Sphingomonadaceae</taxon>
        <taxon>Sphingobium</taxon>
    </lineage>
</organism>
<evidence type="ECO:0000313" key="5">
    <source>
        <dbReference type="Proteomes" id="UP000590524"/>
    </source>
</evidence>
<keyword evidence="3" id="KW-1133">Transmembrane helix</keyword>
<sequence length="455" mass="49443">MYMFDVTRAILQRWKMATIIFCSIMALTFLWIAITPREYRASALLLFDSRAPDPTGGKTNEANSASMLATEAEILRSEVIARKVVDRLGLLKDPALRQRWQEQASGSQSFEGWITRGVQGGLEVLPSAAGNTIEVSYRSLDPERSALMANSFAQTFNDTRLSISNEFSQRFAGWFQKQIAQSEKRMEDAQTKLADFQRAHGIVATGAIDAESTRLSELSSKLSSAEATAAEAQARAAGGASMPDVQSSGVIQGLRSQIAAKSAEISQMAAELGPNHATMRAARQQLQQMQDSLAQESGKTSGTLAAASSAASANQGTMQALLDRHRARMLSLAADRGKLNVLESNVVSARKEYEAQTEQLSQLHAKSTAPSLNIVRLNVAEPPMFPNAPNIGVRFLMMTMVATMLAIGSVILAEWLRPRVRSRDAITHLTGVPLLGQADLRLKGKQLRIEGGHWS</sequence>
<reference evidence="4 5" key="1">
    <citation type="submission" date="2020-08" db="EMBL/GenBank/DDBJ databases">
        <title>Genomic Encyclopedia of Type Strains, Phase IV (KMG-IV): sequencing the most valuable type-strain genomes for metagenomic binning, comparative biology and taxonomic classification.</title>
        <authorList>
            <person name="Goeker M."/>
        </authorList>
    </citation>
    <scope>NUCLEOTIDE SEQUENCE [LARGE SCALE GENOMIC DNA]</scope>
    <source>
        <strain evidence="4 5">DSM 19371</strain>
    </source>
</reference>
<evidence type="ECO:0000256" key="1">
    <source>
        <dbReference type="SAM" id="Coils"/>
    </source>
</evidence>
<dbReference type="InterPro" id="IPR050445">
    <property type="entry name" value="Bact_polysacc_biosynth/exp"/>
</dbReference>
<dbReference type="PANTHER" id="PTHR32309:SF13">
    <property type="entry name" value="FERRIC ENTEROBACTIN TRANSPORT PROTEIN FEPE"/>
    <property type="match status" value="1"/>
</dbReference>
<keyword evidence="3" id="KW-0812">Transmembrane</keyword>
<dbReference type="GO" id="GO:0004713">
    <property type="term" value="F:protein tyrosine kinase activity"/>
    <property type="evidence" value="ECO:0007669"/>
    <property type="project" value="TreeGrafter"/>
</dbReference>
<feature type="region of interest" description="Disordered" evidence="2">
    <location>
        <begin position="290"/>
        <end position="310"/>
    </location>
</feature>
<keyword evidence="5" id="KW-1185">Reference proteome</keyword>
<proteinExistence type="predicted"/>
<dbReference type="GO" id="GO:0005886">
    <property type="term" value="C:plasma membrane"/>
    <property type="evidence" value="ECO:0007669"/>
    <property type="project" value="TreeGrafter"/>
</dbReference>
<feature type="transmembrane region" description="Helical" evidence="3">
    <location>
        <begin position="16"/>
        <end position="34"/>
    </location>
</feature>
<dbReference type="AlphaFoldDB" id="A0A7W6PVN3"/>
<comment type="caution">
    <text evidence="4">The sequence shown here is derived from an EMBL/GenBank/DDBJ whole genome shotgun (WGS) entry which is preliminary data.</text>
</comment>
<protein>
    <submittedName>
        <fullName evidence="4">Uncharacterized protein involved in exopolysaccharide biosynthesis</fullName>
    </submittedName>
</protein>
<name>A0A7W6PVN3_9SPHN</name>
<evidence type="ECO:0000313" key="4">
    <source>
        <dbReference type="EMBL" id="MBB4148334.1"/>
    </source>
</evidence>
<dbReference type="EMBL" id="JACIEU010000007">
    <property type="protein sequence ID" value="MBB4148334.1"/>
    <property type="molecule type" value="Genomic_DNA"/>
</dbReference>
<accession>A0A7W6PVN3</accession>
<gene>
    <name evidence="4" type="ORF">GGQ90_002113</name>
</gene>
<dbReference type="Proteomes" id="UP000590524">
    <property type="component" value="Unassembled WGS sequence"/>
</dbReference>
<evidence type="ECO:0000256" key="2">
    <source>
        <dbReference type="SAM" id="MobiDB-lite"/>
    </source>
</evidence>
<dbReference type="PANTHER" id="PTHR32309">
    <property type="entry name" value="TYROSINE-PROTEIN KINASE"/>
    <property type="match status" value="1"/>
</dbReference>
<keyword evidence="3" id="KW-0472">Membrane</keyword>
<dbReference type="RefSeq" id="WP_246428199.1">
    <property type="nucleotide sequence ID" value="NZ_JACIEU010000007.1"/>
</dbReference>
<feature type="coiled-coil region" evidence="1">
    <location>
        <begin position="339"/>
        <end position="366"/>
    </location>
</feature>
<evidence type="ECO:0000256" key="3">
    <source>
        <dbReference type="SAM" id="Phobius"/>
    </source>
</evidence>
<feature type="transmembrane region" description="Helical" evidence="3">
    <location>
        <begin position="391"/>
        <end position="413"/>
    </location>
</feature>